<sequence>MLKTIRARRFGPTYAATMGVSRLNHGDFLPFNTNQFPEHPRQLLETTQSLTSCSLEDSTATHVSPPLQSPLWLLTQFPGNHLPACPPSAAHTPAQTITWKHHPHRTALSQPQP</sequence>
<protein>
    <submittedName>
        <fullName evidence="2">Uncharacterized protein</fullName>
    </submittedName>
</protein>
<dbReference type="EMBL" id="JAHHUM010002392">
    <property type="protein sequence ID" value="KAK5603885.1"/>
    <property type="molecule type" value="Genomic_DNA"/>
</dbReference>
<comment type="caution">
    <text evidence="2">The sequence shown here is derived from an EMBL/GenBank/DDBJ whole genome shotgun (WGS) entry which is preliminary data.</text>
</comment>
<evidence type="ECO:0000313" key="3">
    <source>
        <dbReference type="Proteomes" id="UP001311232"/>
    </source>
</evidence>
<name>A0AAV9R5M9_9TELE</name>
<feature type="region of interest" description="Disordered" evidence="1">
    <location>
        <begin position="84"/>
        <end position="113"/>
    </location>
</feature>
<evidence type="ECO:0000256" key="1">
    <source>
        <dbReference type="SAM" id="MobiDB-lite"/>
    </source>
</evidence>
<gene>
    <name evidence="2" type="ORF">CRENBAI_026307</name>
</gene>
<organism evidence="2 3">
    <name type="scientific">Crenichthys baileyi</name>
    <name type="common">White River springfish</name>
    <dbReference type="NCBI Taxonomy" id="28760"/>
    <lineage>
        <taxon>Eukaryota</taxon>
        <taxon>Metazoa</taxon>
        <taxon>Chordata</taxon>
        <taxon>Craniata</taxon>
        <taxon>Vertebrata</taxon>
        <taxon>Euteleostomi</taxon>
        <taxon>Actinopterygii</taxon>
        <taxon>Neopterygii</taxon>
        <taxon>Teleostei</taxon>
        <taxon>Neoteleostei</taxon>
        <taxon>Acanthomorphata</taxon>
        <taxon>Ovalentaria</taxon>
        <taxon>Atherinomorphae</taxon>
        <taxon>Cyprinodontiformes</taxon>
        <taxon>Goodeidae</taxon>
        <taxon>Crenichthys</taxon>
    </lineage>
</organism>
<accession>A0AAV9R5M9</accession>
<dbReference type="Proteomes" id="UP001311232">
    <property type="component" value="Unassembled WGS sequence"/>
</dbReference>
<keyword evidence="3" id="KW-1185">Reference proteome</keyword>
<reference evidence="2 3" key="1">
    <citation type="submission" date="2021-06" db="EMBL/GenBank/DDBJ databases">
        <authorList>
            <person name="Palmer J.M."/>
        </authorList>
    </citation>
    <scope>NUCLEOTIDE SEQUENCE [LARGE SCALE GENOMIC DNA]</scope>
    <source>
        <strain evidence="2 3">MEX-2019</strain>
        <tissue evidence="2">Muscle</tissue>
    </source>
</reference>
<proteinExistence type="predicted"/>
<evidence type="ECO:0000313" key="2">
    <source>
        <dbReference type="EMBL" id="KAK5603885.1"/>
    </source>
</evidence>
<dbReference type="AlphaFoldDB" id="A0AAV9R5M9"/>